<dbReference type="EMBL" id="JAUSVK010000001">
    <property type="protein sequence ID" value="MDQ0396527.1"/>
    <property type="molecule type" value="Genomic_DNA"/>
</dbReference>
<dbReference type="InterPro" id="IPR042183">
    <property type="entry name" value="MmgE/PrpD_sf_1"/>
</dbReference>
<evidence type="ECO:0000256" key="1">
    <source>
        <dbReference type="ARBA" id="ARBA00006174"/>
    </source>
</evidence>
<name>A0ABU0FQ92_9HYPH</name>
<keyword evidence="5" id="KW-1185">Reference proteome</keyword>
<evidence type="ECO:0000313" key="5">
    <source>
        <dbReference type="Proteomes" id="UP001237448"/>
    </source>
</evidence>
<dbReference type="PANTHER" id="PTHR16943">
    <property type="entry name" value="2-METHYLCITRATE DEHYDRATASE-RELATED"/>
    <property type="match status" value="1"/>
</dbReference>
<comment type="caution">
    <text evidence="4">The sequence shown here is derived from an EMBL/GenBank/DDBJ whole genome shotgun (WGS) entry which is preliminary data.</text>
</comment>
<organism evidence="4 5">
    <name type="scientific">Labrys monachus</name>
    <dbReference type="NCBI Taxonomy" id="217067"/>
    <lineage>
        <taxon>Bacteria</taxon>
        <taxon>Pseudomonadati</taxon>
        <taxon>Pseudomonadota</taxon>
        <taxon>Alphaproteobacteria</taxon>
        <taxon>Hyphomicrobiales</taxon>
        <taxon>Xanthobacteraceae</taxon>
        <taxon>Labrys</taxon>
    </lineage>
</organism>
<dbReference type="Pfam" id="PF19305">
    <property type="entry name" value="MmgE_PrpD_C"/>
    <property type="match status" value="1"/>
</dbReference>
<dbReference type="InterPro" id="IPR045337">
    <property type="entry name" value="MmgE_PrpD_C"/>
</dbReference>
<evidence type="ECO:0000259" key="2">
    <source>
        <dbReference type="Pfam" id="PF03972"/>
    </source>
</evidence>
<dbReference type="PANTHER" id="PTHR16943:SF8">
    <property type="entry name" value="2-METHYLCITRATE DEHYDRATASE"/>
    <property type="match status" value="1"/>
</dbReference>
<dbReference type="InterPro" id="IPR045336">
    <property type="entry name" value="MmgE_PrpD_N"/>
</dbReference>
<evidence type="ECO:0000313" key="4">
    <source>
        <dbReference type="EMBL" id="MDQ0396527.1"/>
    </source>
</evidence>
<protein>
    <submittedName>
        <fullName evidence="4">2-methylcitrate dehydratase PrpD</fullName>
    </submittedName>
</protein>
<dbReference type="Gene3D" id="3.30.1330.120">
    <property type="entry name" value="2-methylcitrate dehydratase PrpD"/>
    <property type="match status" value="1"/>
</dbReference>
<dbReference type="InterPro" id="IPR036148">
    <property type="entry name" value="MmgE/PrpD_sf"/>
</dbReference>
<dbReference type="Pfam" id="PF03972">
    <property type="entry name" value="MmgE_PrpD_N"/>
    <property type="match status" value="1"/>
</dbReference>
<dbReference type="InterPro" id="IPR042188">
    <property type="entry name" value="MmgE/PrpD_sf_2"/>
</dbReference>
<dbReference type="SUPFAM" id="SSF103378">
    <property type="entry name" value="2-methylcitrate dehydratase PrpD"/>
    <property type="match status" value="1"/>
</dbReference>
<proteinExistence type="inferred from homology"/>
<dbReference type="Gene3D" id="1.10.4100.10">
    <property type="entry name" value="2-methylcitrate dehydratase PrpD"/>
    <property type="match status" value="1"/>
</dbReference>
<dbReference type="RefSeq" id="WP_307436956.1">
    <property type="nucleotide sequence ID" value="NZ_JAUSVK010000001.1"/>
</dbReference>
<gene>
    <name evidence="4" type="ORF">J3R73_006319</name>
</gene>
<sequence>MNAIPAGDTAVNPALRAATGHESADLAAFAAALRYEDIPAAVIDRTVDFFVDWAGSALSGGGQRAVGAIERFAAAMGPQDGRSEILTARRTTSPLFAAMVNAAASHISEQDDVHNGSVFHPAAVVFPAALATAQHVGASGRDFLAASVAGYEAGIRVGEFLGRSHYRVFHTTGTAGTVAAAVAAGRLLGLDAKAMLDAVGSAGTQAAGLWEFLRDAADSKQLHTAKAAADGLTAAFLAAEGFTGARRILEGAQGMAAGMSRDADPKKIVDRLGSRWTVLETSFKFHASCRHTHPAADALLGLVEAHDLSPEAIAHVVAHVHQGAIDVLGPVTDPKTVHQAKFSMPATLGLIAVHRRAGMAEFDAYLSDPAARAFLDRVEMALDPEVDAAYPRRWIGKVSLRTGDGTVLEGRVDEPKGDPGNTLTRAETDAKARRLAAYGGMLDAAGIDALMPRLWSIADRNAVGRLV</sequence>
<dbReference type="InterPro" id="IPR005656">
    <property type="entry name" value="MmgE_PrpD"/>
</dbReference>
<dbReference type="Proteomes" id="UP001237448">
    <property type="component" value="Unassembled WGS sequence"/>
</dbReference>
<accession>A0ABU0FQ92</accession>
<reference evidence="4 5" key="1">
    <citation type="submission" date="2023-07" db="EMBL/GenBank/DDBJ databases">
        <title>Genomic Encyclopedia of Type Strains, Phase IV (KMG-IV): sequencing the most valuable type-strain genomes for metagenomic binning, comparative biology and taxonomic classification.</title>
        <authorList>
            <person name="Goeker M."/>
        </authorList>
    </citation>
    <scope>NUCLEOTIDE SEQUENCE [LARGE SCALE GENOMIC DNA]</scope>
    <source>
        <strain evidence="4 5">DSM 5896</strain>
    </source>
</reference>
<evidence type="ECO:0000259" key="3">
    <source>
        <dbReference type="Pfam" id="PF19305"/>
    </source>
</evidence>
<comment type="similarity">
    <text evidence="1">Belongs to the PrpD family.</text>
</comment>
<feature type="domain" description="MmgE/PrpD C-terminal" evidence="3">
    <location>
        <begin position="286"/>
        <end position="438"/>
    </location>
</feature>
<feature type="domain" description="MmgE/PrpD N-terminal" evidence="2">
    <location>
        <begin position="25"/>
        <end position="266"/>
    </location>
</feature>